<reference evidence="3" key="1">
    <citation type="submission" date="2014-05" db="EMBL/GenBank/DDBJ databases">
        <title>The transcriptome of the halophilic microalga Tetraselmis sp. GSL018 isolated from the Great Salt Lake, Utah.</title>
        <authorList>
            <person name="Jinkerson R.E."/>
            <person name="D'Adamo S."/>
            <person name="Posewitz M.C."/>
        </authorList>
    </citation>
    <scope>NUCLEOTIDE SEQUENCE</scope>
    <source>
        <strain evidence="3">GSL018</strain>
    </source>
</reference>
<keyword evidence="2" id="KW-0812">Transmembrane</keyword>
<keyword evidence="2" id="KW-0472">Membrane</keyword>
<evidence type="ECO:0000313" key="3">
    <source>
        <dbReference type="EMBL" id="JAC74569.1"/>
    </source>
</evidence>
<name>A0A061RUY5_9CHLO</name>
<feature type="compositionally biased region" description="Pro residues" evidence="1">
    <location>
        <begin position="113"/>
        <end position="123"/>
    </location>
</feature>
<accession>A0A061RUY5</accession>
<feature type="region of interest" description="Disordered" evidence="1">
    <location>
        <begin position="477"/>
        <end position="496"/>
    </location>
</feature>
<keyword evidence="2" id="KW-1133">Transmembrane helix</keyword>
<feature type="compositionally biased region" description="Polar residues" evidence="1">
    <location>
        <begin position="196"/>
        <end position="215"/>
    </location>
</feature>
<feature type="region of interest" description="Disordered" evidence="1">
    <location>
        <begin position="1"/>
        <end position="383"/>
    </location>
</feature>
<evidence type="ECO:0000256" key="2">
    <source>
        <dbReference type="SAM" id="Phobius"/>
    </source>
</evidence>
<feature type="compositionally biased region" description="Polar residues" evidence="1">
    <location>
        <begin position="307"/>
        <end position="322"/>
    </location>
</feature>
<dbReference type="AlphaFoldDB" id="A0A061RUY5"/>
<feature type="compositionally biased region" description="Pro residues" evidence="1">
    <location>
        <begin position="135"/>
        <end position="146"/>
    </location>
</feature>
<feature type="compositionally biased region" description="Polar residues" evidence="1">
    <location>
        <begin position="234"/>
        <end position="245"/>
    </location>
</feature>
<proteinExistence type="predicted"/>
<organism evidence="3">
    <name type="scientific">Tetraselmis sp. GSL018</name>
    <dbReference type="NCBI Taxonomy" id="582737"/>
    <lineage>
        <taxon>Eukaryota</taxon>
        <taxon>Viridiplantae</taxon>
        <taxon>Chlorophyta</taxon>
        <taxon>core chlorophytes</taxon>
        <taxon>Chlorodendrophyceae</taxon>
        <taxon>Chlorodendrales</taxon>
        <taxon>Chlorodendraceae</taxon>
        <taxon>Tetraselmis</taxon>
    </lineage>
</organism>
<feature type="compositionally biased region" description="Low complexity" evidence="1">
    <location>
        <begin position="52"/>
        <end position="66"/>
    </location>
</feature>
<evidence type="ECO:0000256" key="1">
    <source>
        <dbReference type="SAM" id="MobiDB-lite"/>
    </source>
</evidence>
<feature type="compositionally biased region" description="Polar residues" evidence="1">
    <location>
        <begin position="94"/>
        <end position="105"/>
    </location>
</feature>
<feature type="transmembrane region" description="Helical" evidence="2">
    <location>
        <begin position="402"/>
        <end position="425"/>
    </location>
</feature>
<gene>
    <name evidence="3" type="ORF">TSPGSL018_25593</name>
</gene>
<feature type="compositionally biased region" description="Pro residues" evidence="1">
    <location>
        <begin position="39"/>
        <end position="51"/>
    </location>
</feature>
<sequence>PPRTSSGSNGAEAPPPSPSTLPTPPPRSSSGLDGTKVPEIPPPKSPTPPPRSASSSDSAEAPAMSPSAPPPRSASVLDSAEAPTAAPLMFLTPTPRSSSGSNGDTPDNAVAPTTPPTRLPPAPNTSGSDGAGAPATPPTLPTPPPFSTSGSDGVESPATTPMRFTLPPRRTSGLDKTEAPASLPTLPPFSHDAAASDSSEYLASLPPQASLSTRDASGPDTPDAAPSHAPLIPRSTSGSNSTTTPMPFEIYEDPAGSEAEGQSPNHATFAATSEPVPGTETPLRIPGEAEGTGPGDSNERDDAQDDGISTQLEEELQNTVSLHTKAPGIPDANSPLPTGSGGDFIETRDENGATGVDDGNDKDKVEASAKMSNRTEQTEEDLNDVDVLDRKTPTADGKEAGLLPWVIAASIAGTALVLLLFLLPLRVWNRWKQSKREAARHVDGDPCSDPGRGIVEYIRQEEPNSETHKVARLTIDRGNAPSRQCTRSSSVDFQFA</sequence>
<dbReference type="EMBL" id="GBEZ01011197">
    <property type="protein sequence ID" value="JAC74569.1"/>
    <property type="molecule type" value="Transcribed_RNA"/>
</dbReference>
<feature type="non-terminal residue" evidence="3">
    <location>
        <position position="1"/>
    </location>
</feature>
<feature type="compositionally biased region" description="Low complexity" evidence="1">
    <location>
        <begin position="124"/>
        <end position="134"/>
    </location>
</feature>
<feature type="compositionally biased region" description="Polar residues" evidence="1">
    <location>
        <begin position="481"/>
        <end position="496"/>
    </location>
</feature>
<protein>
    <submittedName>
        <fullName evidence="3">Uncharacterized protein</fullName>
    </submittedName>
</protein>
<feature type="compositionally biased region" description="Pro residues" evidence="1">
    <location>
        <begin position="13"/>
        <end position="27"/>
    </location>
</feature>